<dbReference type="InterPro" id="IPR003765">
    <property type="entry name" value="NO3_reductase_chaperone_NarJ"/>
</dbReference>
<dbReference type="PANTHER" id="PTHR43680">
    <property type="entry name" value="NITRATE REDUCTASE MOLYBDENUM COFACTOR ASSEMBLY CHAPERONE"/>
    <property type="match status" value="1"/>
</dbReference>
<dbReference type="AlphaFoldDB" id="A0A494XA08"/>
<sequence length="232" mass="25959">MNITPDRTFAALSALLDYPDQALLDALDSIEHHVRDNTRLPKSAHAGLERFFNYLRERDLLTLQENYVGLFDRGRATSLHLFEHVHGESRDRGQAMVDLLQMYEQHGLYLQPGELPDHLPVFLEYLSRLPATDAHSLLGETGEILRSLAEQLTKRGSHYGLVVGALLPLAGMEPVDAPVSPDDDAASERPSGADYRALDAAYADEPVRFVGATTPAEETVHFYDKRLARRRT</sequence>
<dbReference type="InterPro" id="IPR036411">
    <property type="entry name" value="TorD-like_sf"/>
</dbReference>
<dbReference type="OrthoDB" id="8478585at2"/>
<evidence type="ECO:0000313" key="3">
    <source>
        <dbReference type="Proteomes" id="UP000280434"/>
    </source>
</evidence>
<dbReference type="GO" id="GO:0051082">
    <property type="term" value="F:unfolded protein binding"/>
    <property type="evidence" value="ECO:0007669"/>
    <property type="project" value="InterPro"/>
</dbReference>
<dbReference type="Proteomes" id="UP000280434">
    <property type="component" value="Unassembled WGS sequence"/>
</dbReference>
<dbReference type="GO" id="GO:0016530">
    <property type="term" value="F:metallochaperone activity"/>
    <property type="evidence" value="ECO:0007669"/>
    <property type="project" value="TreeGrafter"/>
</dbReference>
<dbReference type="InterPro" id="IPR020945">
    <property type="entry name" value="DMSO/NO3_reduct_chaperone"/>
</dbReference>
<dbReference type="Gene3D" id="1.10.3480.10">
    <property type="entry name" value="TorD-like"/>
    <property type="match status" value="1"/>
</dbReference>
<dbReference type="RefSeq" id="WP_121279398.1">
    <property type="nucleotide sequence ID" value="NZ_RBZV01000007.1"/>
</dbReference>
<proteinExistence type="predicted"/>
<evidence type="ECO:0000256" key="1">
    <source>
        <dbReference type="ARBA" id="ARBA00023063"/>
    </source>
</evidence>
<dbReference type="NCBIfam" id="TIGR00684">
    <property type="entry name" value="narJ"/>
    <property type="match status" value="1"/>
</dbReference>
<gene>
    <name evidence="2" type="primary">narJ</name>
    <name evidence="2" type="ORF">D7S89_17955</name>
</gene>
<evidence type="ECO:0000313" key="2">
    <source>
        <dbReference type="EMBL" id="RKP46501.1"/>
    </source>
</evidence>
<dbReference type="PANTHER" id="PTHR43680:SF2">
    <property type="entry name" value="NITRATE REDUCTASE MOLYBDENUM COFACTOR ASSEMBLY CHAPERONE NARJ"/>
    <property type="match status" value="1"/>
</dbReference>
<keyword evidence="3" id="KW-1185">Reference proteome</keyword>
<dbReference type="GO" id="GO:0042128">
    <property type="term" value="P:nitrate assimilation"/>
    <property type="evidence" value="ECO:0007669"/>
    <property type="project" value="UniProtKB-KW"/>
</dbReference>
<dbReference type="GO" id="GO:0051131">
    <property type="term" value="P:chaperone-mediated protein complex assembly"/>
    <property type="evidence" value="ECO:0007669"/>
    <property type="project" value="InterPro"/>
</dbReference>
<dbReference type="EMBL" id="RBZV01000007">
    <property type="protein sequence ID" value="RKP46501.1"/>
    <property type="molecule type" value="Genomic_DNA"/>
</dbReference>
<comment type="caution">
    <text evidence="2">The sequence shown here is derived from an EMBL/GenBank/DDBJ whole genome shotgun (WGS) entry which is preliminary data.</text>
</comment>
<dbReference type="SUPFAM" id="SSF89155">
    <property type="entry name" value="TorD-like"/>
    <property type="match status" value="1"/>
</dbReference>
<organism evidence="2 3">
    <name type="scientific">Trinickia fusca</name>
    <dbReference type="NCBI Taxonomy" id="2419777"/>
    <lineage>
        <taxon>Bacteria</taxon>
        <taxon>Pseudomonadati</taxon>
        <taxon>Pseudomonadota</taxon>
        <taxon>Betaproteobacteria</taxon>
        <taxon>Burkholderiales</taxon>
        <taxon>Burkholderiaceae</taxon>
        <taxon>Trinickia</taxon>
    </lineage>
</organism>
<name>A0A494XA08_9BURK</name>
<dbReference type="Pfam" id="PF02613">
    <property type="entry name" value="Nitrate_red_del"/>
    <property type="match status" value="1"/>
</dbReference>
<keyword evidence="1" id="KW-0534">Nitrate assimilation</keyword>
<accession>A0A494XA08</accession>
<protein>
    <submittedName>
        <fullName evidence="2">Nitrate reductase molybdenum cofactor assembly chaperone</fullName>
    </submittedName>
</protein>
<reference evidence="2 3" key="1">
    <citation type="submission" date="2018-10" db="EMBL/GenBank/DDBJ databases">
        <title>Paraburkholderia sp. 7MK8-2, isolated from soil.</title>
        <authorList>
            <person name="Gao Z.-H."/>
            <person name="Qiu L.-H."/>
        </authorList>
    </citation>
    <scope>NUCLEOTIDE SEQUENCE [LARGE SCALE GENOMIC DNA]</scope>
    <source>
        <strain evidence="2 3">7MK8-2</strain>
    </source>
</reference>